<dbReference type="EMBL" id="JACHIG010000005">
    <property type="protein sequence ID" value="MBB5033242.1"/>
    <property type="molecule type" value="Genomic_DNA"/>
</dbReference>
<keyword evidence="1" id="KW-0472">Membrane</keyword>
<reference evidence="2 3" key="1">
    <citation type="submission" date="2020-08" db="EMBL/GenBank/DDBJ databases">
        <title>Genomic Encyclopedia of Type Strains, Phase IV (KMG-IV): sequencing the most valuable type-strain genomes for metagenomic binning, comparative biology and taxonomic classification.</title>
        <authorList>
            <person name="Goeker M."/>
        </authorList>
    </citation>
    <scope>NUCLEOTIDE SEQUENCE [LARGE SCALE GENOMIC DNA]</scope>
    <source>
        <strain evidence="2 3">DSM 12252</strain>
    </source>
</reference>
<protein>
    <recommendedName>
        <fullName evidence="4">Tfp pilus assembly protein PilO</fullName>
    </recommendedName>
</protein>
<sequence>MKKSEKILLGVFAFLFLAIVGGGGLMYAFNNYMAIREENDTLRDRLGEMNLAISQGADWADKYGWLEEHCPNFASRQEASAKLLEAVSAEAEKLSLTIGGKEFIEEARVLGPDGLPLEENLGYFDKATVKITLASVQERAFFTWLHALQQPNSFIGITRMQINPSGTNKTINAEVEFTQFYREKSTPKVSKAH</sequence>
<feature type="transmembrane region" description="Helical" evidence="1">
    <location>
        <begin position="7"/>
        <end position="29"/>
    </location>
</feature>
<dbReference type="AlphaFoldDB" id="A0A7W8DKL0"/>
<keyword evidence="1" id="KW-0812">Transmembrane</keyword>
<evidence type="ECO:0000313" key="2">
    <source>
        <dbReference type="EMBL" id="MBB5033242.1"/>
    </source>
</evidence>
<evidence type="ECO:0008006" key="4">
    <source>
        <dbReference type="Google" id="ProtNLM"/>
    </source>
</evidence>
<keyword evidence="3" id="KW-1185">Reference proteome</keyword>
<gene>
    <name evidence="2" type="ORF">HNQ65_002825</name>
</gene>
<comment type="caution">
    <text evidence="2">The sequence shown here is derived from an EMBL/GenBank/DDBJ whole genome shotgun (WGS) entry which is preliminary data.</text>
</comment>
<keyword evidence="1" id="KW-1133">Transmembrane helix</keyword>
<proteinExistence type="predicted"/>
<accession>A0A7W8DKL0</accession>
<organism evidence="2 3">
    <name type="scientific">Prosthecobacter vanneervenii</name>
    <dbReference type="NCBI Taxonomy" id="48466"/>
    <lineage>
        <taxon>Bacteria</taxon>
        <taxon>Pseudomonadati</taxon>
        <taxon>Verrucomicrobiota</taxon>
        <taxon>Verrucomicrobiia</taxon>
        <taxon>Verrucomicrobiales</taxon>
        <taxon>Verrucomicrobiaceae</taxon>
        <taxon>Prosthecobacter</taxon>
    </lineage>
</organism>
<name>A0A7W8DKL0_9BACT</name>
<evidence type="ECO:0000313" key="3">
    <source>
        <dbReference type="Proteomes" id="UP000590740"/>
    </source>
</evidence>
<dbReference type="RefSeq" id="WP_184340152.1">
    <property type="nucleotide sequence ID" value="NZ_JACHIG010000005.1"/>
</dbReference>
<dbReference type="Proteomes" id="UP000590740">
    <property type="component" value="Unassembled WGS sequence"/>
</dbReference>
<evidence type="ECO:0000256" key="1">
    <source>
        <dbReference type="SAM" id="Phobius"/>
    </source>
</evidence>